<sequence>MQLNLVAAGTRMPPWVDAGYKEYARRLPRECSLVLKEIALAQRSKSQPVERAVNEEGKRMLAALSDRQQVIALDVKGRSWSTEQLAQQLDNWMQDGRDISLLVGGPDGLAIDCLQRAGQTWSLSALTLPHPLVRVLLAEQLYRAWSLNAGHPYHRAG</sequence>
<keyword evidence="1 5" id="KW-0489">Methyltransferase</keyword>
<dbReference type="Gene3D" id="3.40.1280.10">
    <property type="match status" value="1"/>
</dbReference>
<dbReference type="EMBL" id="UOFK01000256">
    <property type="protein sequence ID" value="VAW81337.1"/>
    <property type="molecule type" value="Genomic_DNA"/>
</dbReference>
<dbReference type="AlphaFoldDB" id="A0A3B0Z164"/>
<dbReference type="NCBIfam" id="TIGR00246">
    <property type="entry name" value="tRNA_RlmH_YbeA"/>
    <property type="match status" value="1"/>
</dbReference>
<dbReference type="NCBIfam" id="NF000986">
    <property type="entry name" value="PRK00103.1-4"/>
    <property type="match status" value="1"/>
</dbReference>
<name>A0A3B0Z164_9ZZZZ</name>
<evidence type="ECO:0000256" key="3">
    <source>
        <dbReference type="ARBA" id="ARBA00022691"/>
    </source>
</evidence>
<dbReference type="InterPro" id="IPR003742">
    <property type="entry name" value="RlmH-like"/>
</dbReference>
<dbReference type="InterPro" id="IPR029026">
    <property type="entry name" value="tRNA_m1G_MTases_N"/>
</dbReference>
<dbReference type="InterPro" id="IPR029028">
    <property type="entry name" value="Alpha/beta_knot_MTases"/>
</dbReference>
<gene>
    <name evidence="5" type="ORF">MNBD_GAMMA13-621</name>
</gene>
<dbReference type="PANTHER" id="PTHR33603:SF1">
    <property type="entry name" value="RIBOSOMAL RNA LARGE SUBUNIT METHYLTRANSFERASE H"/>
    <property type="match status" value="1"/>
</dbReference>
<reference evidence="5" key="1">
    <citation type="submission" date="2018-06" db="EMBL/GenBank/DDBJ databases">
        <authorList>
            <person name="Zhirakovskaya E."/>
        </authorList>
    </citation>
    <scope>NUCLEOTIDE SEQUENCE</scope>
</reference>
<dbReference type="PIRSF" id="PIRSF004505">
    <property type="entry name" value="MT_bac"/>
    <property type="match status" value="1"/>
</dbReference>
<dbReference type="Pfam" id="PF02590">
    <property type="entry name" value="SPOUT_MTase"/>
    <property type="match status" value="1"/>
</dbReference>
<dbReference type="GO" id="GO:0006364">
    <property type="term" value="P:rRNA processing"/>
    <property type="evidence" value="ECO:0007669"/>
    <property type="project" value="InterPro"/>
</dbReference>
<evidence type="ECO:0000256" key="2">
    <source>
        <dbReference type="ARBA" id="ARBA00022679"/>
    </source>
</evidence>
<dbReference type="SUPFAM" id="SSF75217">
    <property type="entry name" value="alpha/beta knot"/>
    <property type="match status" value="1"/>
</dbReference>
<proteinExistence type="inferred from homology"/>
<dbReference type="PANTHER" id="PTHR33603">
    <property type="entry name" value="METHYLTRANSFERASE"/>
    <property type="match status" value="1"/>
</dbReference>
<dbReference type="CDD" id="cd18081">
    <property type="entry name" value="RlmH-like"/>
    <property type="match status" value="1"/>
</dbReference>
<protein>
    <submittedName>
        <fullName evidence="5">23S rRNA (Pseudouridine(1915)-N(3))-methyltransferase</fullName>
        <ecNumber evidence="5">2.1.1.177</ecNumber>
    </submittedName>
</protein>
<dbReference type="GO" id="GO:0032259">
    <property type="term" value="P:methylation"/>
    <property type="evidence" value="ECO:0007669"/>
    <property type="project" value="UniProtKB-KW"/>
</dbReference>
<accession>A0A3B0Z164</accession>
<dbReference type="GO" id="GO:0008168">
    <property type="term" value="F:methyltransferase activity"/>
    <property type="evidence" value="ECO:0007669"/>
    <property type="project" value="UniProtKB-KW"/>
</dbReference>
<keyword evidence="2 5" id="KW-0808">Transferase</keyword>
<dbReference type="HAMAP" id="MF_00658">
    <property type="entry name" value="23SrRNA_methyltr_H"/>
    <property type="match status" value="1"/>
</dbReference>
<organism evidence="5">
    <name type="scientific">hydrothermal vent metagenome</name>
    <dbReference type="NCBI Taxonomy" id="652676"/>
    <lineage>
        <taxon>unclassified sequences</taxon>
        <taxon>metagenomes</taxon>
        <taxon>ecological metagenomes</taxon>
    </lineage>
</organism>
<dbReference type="EC" id="2.1.1.177" evidence="5"/>
<evidence type="ECO:0000313" key="5">
    <source>
        <dbReference type="EMBL" id="VAW81337.1"/>
    </source>
</evidence>
<evidence type="ECO:0000256" key="4">
    <source>
        <dbReference type="ARBA" id="ARBA00038303"/>
    </source>
</evidence>
<comment type="similarity">
    <text evidence="4">Belongs to the RNA methyltransferase RlmH family.</text>
</comment>
<keyword evidence="3" id="KW-0949">S-adenosyl-L-methionine</keyword>
<evidence type="ECO:0000256" key="1">
    <source>
        <dbReference type="ARBA" id="ARBA00022603"/>
    </source>
</evidence>